<accession>A0A327X3W0</accession>
<dbReference type="Gene3D" id="1.20.120.520">
    <property type="entry name" value="nmb1532 protein domain like"/>
    <property type="match status" value="1"/>
</dbReference>
<protein>
    <submittedName>
        <fullName evidence="2 3">Hemerythrin</fullName>
    </submittedName>
</protein>
<dbReference type="Proteomes" id="UP000249203">
    <property type="component" value="Unassembled WGS sequence"/>
</dbReference>
<comment type="caution">
    <text evidence="2">The sequence shown here is derived from an EMBL/GenBank/DDBJ whole genome shotgun (WGS) entry which is preliminary data.</text>
</comment>
<dbReference type="OrthoDB" id="5523420at2"/>
<feature type="domain" description="Hemerythrin-like" evidence="1">
    <location>
        <begin position="2"/>
        <end position="119"/>
    </location>
</feature>
<keyword evidence="5" id="KW-1185">Reference proteome</keyword>
<dbReference type="PANTHER" id="PTHR35585">
    <property type="entry name" value="HHE DOMAIN PROTEIN (AFU_ORTHOLOGUE AFUA_4G00730)"/>
    <property type="match status" value="1"/>
</dbReference>
<evidence type="ECO:0000313" key="3">
    <source>
        <dbReference type="EMBL" id="RUO28399.1"/>
    </source>
</evidence>
<evidence type="ECO:0000313" key="2">
    <source>
        <dbReference type="EMBL" id="RAK01565.1"/>
    </source>
</evidence>
<organism evidence="2 4">
    <name type="scientific">Aliidiomarina maris</name>
    <dbReference type="NCBI Taxonomy" id="531312"/>
    <lineage>
        <taxon>Bacteria</taxon>
        <taxon>Pseudomonadati</taxon>
        <taxon>Pseudomonadota</taxon>
        <taxon>Gammaproteobacteria</taxon>
        <taxon>Alteromonadales</taxon>
        <taxon>Idiomarinaceae</taxon>
        <taxon>Aliidiomarina</taxon>
    </lineage>
</organism>
<dbReference type="Pfam" id="PF01814">
    <property type="entry name" value="Hemerythrin"/>
    <property type="match status" value="1"/>
</dbReference>
<dbReference type="PANTHER" id="PTHR35585:SF1">
    <property type="entry name" value="HHE DOMAIN PROTEIN (AFU_ORTHOLOGUE AFUA_4G00730)"/>
    <property type="match status" value="1"/>
</dbReference>
<evidence type="ECO:0000259" key="1">
    <source>
        <dbReference type="Pfam" id="PF01814"/>
    </source>
</evidence>
<reference evidence="3 5" key="1">
    <citation type="journal article" date="2018" name="Front. Microbiol.">
        <title>Genome-Based Analysis Reveals the Taxonomy and Diversity of the Family Idiomarinaceae.</title>
        <authorList>
            <person name="Liu Y."/>
            <person name="Lai Q."/>
            <person name="Shao Z."/>
        </authorList>
    </citation>
    <scope>NUCLEOTIDE SEQUENCE [LARGE SCALE GENOMIC DNA]</scope>
    <source>
        <strain evidence="3 5">CF12-14</strain>
    </source>
</reference>
<name>A0A327X3W0_9GAMM</name>
<dbReference type="EMBL" id="PIPK01000001">
    <property type="protein sequence ID" value="RUO28399.1"/>
    <property type="molecule type" value="Genomic_DNA"/>
</dbReference>
<gene>
    <name evidence="2" type="ORF">B0I24_101188</name>
    <name evidence="3" type="ORF">CWE07_00915</name>
</gene>
<dbReference type="InterPro" id="IPR012312">
    <property type="entry name" value="Hemerythrin-like"/>
</dbReference>
<reference evidence="2 4" key="2">
    <citation type="submission" date="2018-06" db="EMBL/GenBank/DDBJ databases">
        <title>Genomic Encyclopedia of Type Strains, Phase III (KMG-III): the genomes of soil and plant-associated and newly described type strains.</title>
        <authorList>
            <person name="Whitman W."/>
        </authorList>
    </citation>
    <scope>NUCLEOTIDE SEQUENCE [LARGE SCALE GENOMIC DNA]</scope>
    <source>
        <strain evidence="2 4">CGMCC 1.15366</strain>
    </source>
</reference>
<dbReference type="Proteomes" id="UP000287865">
    <property type="component" value="Unassembled WGS sequence"/>
</dbReference>
<evidence type="ECO:0000313" key="4">
    <source>
        <dbReference type="Proteomes" id="UP000249203"/>
    </source>
</evidence>
<proteinExistence type="predicted"/>
<dbReference type="RefSeq" id="WP_111568054.1">
    <property type="nucleotide sequence ID" value="NZ_PIPK01000001.1"/>
</dbReference>
<dbReference type="EMBL" id="QLMD01000001">
    <property type="protein sequence ID" value="RAK01565.1"/>
    <property type="molecule type" value="Genomic_DNA"/>
</dbReference>
<evidence type="ECO:0000313" key="5">
    <source>
        <dbReference type="Proteomes" id="UP000287865"/>
    </source>
</evidence>
<dbReference type="AlphaFoldDB" id="A0A327X3W0"/>
<sequence>MTIFEELRADHDKQRALIEHIEATQGDETQRRDQFSQLKLQLKHHATAEERHFYAPLIEHDATVEMSRHGIAEHHELDELLAELEDMDMASPGWLQRFKALKDKMLHHFEDEEQGFFQRAGKIFDAQQKSHLGKAYRDEMSQQGL</sequence>